<dbReference type="PANTHER" id="PTHR14795">
    <property type="entry name" value="HELICASE RELATED"/>
    <property type="match status" value="1"/>
</dbReference>
<dbReference type="AlphaFoldDB" id="Q4TEM6"/>
<accession>Q4TEM6</accession>
<dbReference type="SUPFAM" id="SSF56300">
    <property type="entry name" value="Metallo-dependent phosphatases"/>
    <property type="match status" value="1"/>
</dbReference>
<dbReference type="EMBL" id="CAAE01005245">
    <property type="protein sequence ID" value="CAF88656.1"/>
    <property type="molecule type" value="Genomic_DNA"/>
</dbReference>
<gene>
    <name evidence="1" type="ORF">GSTENG00002168001</name>
</gene>
<protein>
    <submittedName>
        <fullName evidence="1">Chromosome undetermined SCAF5245, whole genome shotgun sequence</fullName>
    </submittedName>
</protein>
<feature type="non-terminal residue" evidence="1">
    <location>
        <position position="238"/>
    </location>
</feature>
<reference evidence="1" key="1">
    <citation type="journal article" date="2004" name="Nature">
        <title>Genome duplication in the teleost fish Tetraodon nigroviridis reveals the early vertebrate proto-karyotype.</title>
        <authorList>
            <person name="Jaillon O."/>
            <person name="Aury J.-M."/>
            <person name="Brunet F."/>
            <person name="Petit J.-L."/>
            <person name="Stange-Thomann N."/>
            <person name="Mauceli E."/>
            <person name="Bouneau L."/>
            <person name="Fischer C."/>
            <person name="Ozouf-Costaz C."/>
            <person name="Bernot A."/>
            <person name="Nicaud S."/>
            <person name="Jaffe D."/>
            <person name="Fisher S."/>
            <person name="Lutfalla G."/>
            <person name="Dossat C."/>
            <person name="Segurens B."/>
            <person name="Dasilva C."/>
            <person name="Salanoubat M."/>
            <person name="Levy M."/>
            <person name="Boudet N."/>
            <person name="Castellano S."/>
            <person name="Anthouard V."/>
            <person name="Jubin C."/>
            <person name="Castelli V."/>
            <person name="Katinka M."/>
            <person name="Vacherie B."/>
            <person name="Biemont C."/>
            <person name="Skalli Z."/>
            <person name="Cattolico L."/>
            <person name="Poulain J."/>
            <person name="De Berardinis V."/>
            <person name="Cruaud C."/>
            <person name="Duprat S."/>
            <person name="Brottier P."/>
            <person name="Coutanceau J.-P."/>
            <person name="Gouzy J."/>
            <person name="Parra G."/>
            <person name="Lardier G."/>
            <person name="Chapple C."/>
            <person name="McKernan K.J."/>
            <person name="McEwan P."/>
            <person name="Bosak S."/>
            <person name="Kellis M."/>
            <person name="Volff J.-N."/>
            <person name="Guigo R."/>
            <person name="Zody M.C."/>
            <person name="Mesirov J."/>
            <person name="Lindblad-Toh K."/>
            <person name="Birren B."/>
            <person name="Nusbaum C."/>
            <person name="Kahn D."/>
            <person name="Robinson-Rechavi M."/>
            <person name="Laudet V."/>
            <person name="Schachter V."/>
            <person name="Quetier F."/>
            <person name="Saurin W."/>
            <person name="Scarpelli C."/>
            <person name="Wincker P."/>
            <person name="Lander E.S."/>
            <person name="Weissenbach J."/>
            <person name="Roest Crollius H."/>
        </authorList>
    </citation>
    <scope>NUCLEOTIDE SEQUENCE [LARGE SCALE GENOMIC DNA]</scope>
</reference>
<reference evidence="1" key="2">
    <citation type="submission" date="2004-02" db="EMBL/GenBank/DDBJ databases">
        <authorList>
            <consortium name="Genoscope"/>
            <consortium name="Whitehead Institute Centre for Genome Research"/>
        </authorList>
    </citation>
    <scope>NUCLEOTIDE SEQUENCE</scope>
</reference>
<evidence type="ECO:0000313" key="1">
    <source>
        <dbReference type="EMBL" id="CAF88656.1"/>
    </source>
</evidence>
<sequence length="238" mass="26255">AFNIISLDSVTNYFRKYSANQKIGSFHYVHQTSFGNYSFVCVDATLTPGPKRPYNFFGILEQVRRPARAESGPRACHRRPFLPSQAQMDLLDGFRAESRSSNQTIWFGHYTTSTVVSASPGLREMMSAGVAYLCGHLHTLGGLMPVLHSRHPRGTLELELGDWMDNRRSAHDGVLFTRVLAFSEALITAVHVSVDGEPVGKGRPAGGPLYVLPWDPSLYLKGLHTIQVKVEVSGGRAP</sequence>
<dbReference type="InterPro" id="IPR029052">
    <property type="entry name" value="Metallo-depent_PP-like"/>
</dbReference>
<proteinExistence type="predicted"/>
<feature type="non-terminal residue" evidence="1">
    <location>
        <position position="1"/>
    </location>
</feature>
<dbReference type="PANTHER" id="PTHR14795:SF0">
    <property type="entry name" value="TRANSMEMBRANE PROTEIN 62"/>
    <property type="match status" value="1"/>
</dbReference>
<dbReference type="OrthoDB" id="27234at2759"/>
<organism evidence="1">
    <name type="scientific">Tetraodon nigroviridis</name>
    <name type="common">Spotted green pufferfish</name>
    <name type="synonym">Chelonodon nigroviridis</name>
    <dbReference type="NCBI Taxonomy" id="99883"/>
    <lineage>
        <taxon>Eukaryota</taxon>
        <taxon>Metazoa</taxon>
        <taxon>Chordata</taxon>
        <taxon>Craniata</taxon>
        <taxon>Vertebrata</taxon>
        <taxon>Euteleostomi</taxon>
        <taxon>Actinopterygii</taxon>
        <taxon>Neopterygii</taxon>
        <taxon>Teleostei</taxon>
        <taxon>Neoteleostei</taxon>
        <taxon>Acanthomorphata</taxon>
        <taxon>Eupercaria</taxon>
        <taxon>Tetraodontiformes</taxon>
        <taxon>Tetradontoidea</taxon>
        <taxon>Tetraodontidae</taxon>
        <taxon>Tetraodon</taxon>
    </lineage>
</organism>
<name>Q4TEM6_TETNG</name>
<dbReference type="KEGG" id="tng:GSTEN00002168G001"/>